<reference evidence="1" key="1">
    <citation type="submission" date="2023-04" db="EMBL/GenBank/DDBJ databases">
        <title>Draft Genome sequencing of Naganishia species isolated from polar environments using Oxford Nanopore Technology.</title>
        <authorList>
            <person name="Leo P."/>
            <person name="Venkateswaran K."/>
        </authorList>
    </citation>
    <scope>NUCLEOTIDE SEQUENCE</scope>
    <source>
        <strain evidence="1">MNA-CCFEE 5425</strain>
    </source>
</reference>
<accession>A0ACC2WRT6</accession>
<dbReference type="Proteomes" id="UP001243375">
    <property type="component" value="Unassembled WGS sequence"/>
</dbReference>
<gene>
    <name evidence="1" type="ORF">QFC22_005774</name>
</gene>
<sequence length="423" mass="46377">MATVNIRRDVDDKFYRYKMPALQTKIEGKGNGIKTVIPNMDEIAKALSRPATYPTKFFGCELGAQTSFANDRYLVNGQHQADRLRELLDAFIDKFVLCAACKNPETVLIVDPKKEEITRDCKACGEHSAIDMRHKLTTFILKNPPAGSGKSSSGGKKSKKGKGGDETPQPKDKYAEAEAMREAQMAGSNIPTINTNGKAPTTEEEDDVAKQFKNAPPAATRAVDDDDWAVDTSADAVAARMKNLAVNVDGFSGGLGDDDDDFAGGETKYDVFGAWLAENKDEVTEAEIVTQAKESGVWGKPKVATAVAESIWSDNMVKDVEKWEKILNAFTASGEKAQKAFLGGLERYVGVTHPELTPLMPKVLMALYQADILDEEILIYWGTHTSKKYVDKDVSKKVKGAAAPFIKWLEEAEDDDDDDDDDE</sequence>
<evidence type="ECO:0000313" key="2">
    <source>
        <dbReference type="Proteomes" id="UP001243375"/>
    </source>
</evidence>
<comment type="caution">
    <text evidence="1">The sequence shown here is derived from an EMBL/GenBank/DDBJ whole genome shotgun (WGS) entry which is preliminary data.</text>
</comment>
<name>A0ACC2WRT6_9TREE</name>
<evidence type="ECO:0000313" key="1">
    <source>
        <dbReference type="EMBL" id="KAJ9114322.1"/>
    </source>
</evidence>
<organism evidence="1 2">
    <name type="scientific">Naganishia vaughanmartiniae</name>
    <dbReference type="NCBI Taxonomy" id="1424756"/>
    <lineage>
        <taxon>Eukaryota</taxon>
        <taxon>Fungi</taxon>
        <taxon>Dikarya</taxon>
        <taxon>Basidiomycota</taxon>
        <taxon>Agaricomycotina</taxon>
        <taxon>Tremellomycetes</taxon>
        <taxon>Filobasidiales</taxon>
        <taxon>Filobasidiaceae</taxon>
        <taxon>Naganishia</taxon>
    </lineage>
</organism>
<proteinExistence type="predicted"/>
<dbReference type="EMBL" id="JASBWU010000019">
    <property type="protein sequence ID" value="KAJ9114322.1"/>
    <property type="molecule type" value="Genomic_DNA"/>
</dbReference>
<keyword evidence="2" id="KW-1185">Reference proteome</keyword>
<protein>
    <submittedName>
        <fullName evidence="1">Uncharacterized protein</fullName>
    </submittedName>
</protein>